<proteinExistence type="predicted"/>
<evidence type="ECO:0000313" key="2">
    <source>
        <dbReference type="EMBL" id="MPN42141.1"/>
    </source>
</evidence>
<gene>
    <name evidence="2" type="ORF">SDC9_189697</name>
</gene>
<feature type="coiled-coil region" evidence="1">
    <location>
        <begin position="50"/>
        <end position="77"/>
    </location>
</feature>
<dbReference type="InterPro" id="IPR006448">
    <property type="entry name" value="Phage_term_ssu_P27"/>
</dbReference>
<name>A0A645HSX4_9ZZZZ</name>
<protein>
    <recommendedName>
        <fullName evidence="3">Terminase</fullName>
    </recommendedName>
</protein>
<evidence type="ECO:0008006" key="3">
    <source>
        <dbReference type="Google" id="ProtNLM"/>
    </source>
</evidence>
<reference evidence="2" key="1">
    <citation type="submission" date="2019-08" db="EMBL/GenBank/DDBJ databases">
        <authorList>
            <person name="Kucharzyk K."/>
            <person name="Murdoch R.W."/>
            <person name="Higgins S."/>
            <person name="Loffler F."/>
        </authorList>
    </citation>
    <scope>NUCLEOTIDE SEQUENCE</scope>
</reference>
<accession>A0A645HSX4</accession>
<dbReference type="EMBL" id="VSSQ01099665">
    <property type="protein sequence ID" value="MPN42141.1"/>
    <property type="molecule type" value="Genomic_DNA"/>
</dbReference>
<dbReference type="Pfam" id="PF05119">
    <property type="entry name" value="Terminase_4"/>
    <property type="match status" value="1"/>
</dbReference>
<sequence length="107" mass="11730">MEGLSILDDLDSEMLAGYCSMLARRDQWISLSNQLMNTLAGQKDAKPENILEAVSKLDSVTAKLQTLERNLLTYADKLGLTPTGRVRLAQKRAEAAATDPDSDLYGD</sequence>
<organism evidence="2">
    <name type="scientific">bioreactor metagenome</name>
    <dbReference type="NCBI Taxonomy" id="1076179"/>
    <lineage>
        <taxon>unclassified sequences</taxon>
        <taxon>metagenomes</taxon>
        <taxon>ecological metagenomes</taxon>
    </lineage>
</organism>
<keyword evidence="1" id="KW-0175">Coiled coil</keyword>
<evidence type="ECO:0000256" key="1">
    <source>
        <dbReference type="SAM" id="Coils"/>
    </source>
</evidence>
<dbReference type="AlphaFoldDB" id="A0A645HSX4"/>
<comment type="caution">
    <text evidence="2">The sequence shown here is derived from an EMBL/GenBank/DDBJ whole genome shotgun (WGS) entry which is preliminary data.</text>
</comment>